<dbReference type="InParanoid" id="C0NJS8"/>
<name>C0NJS8_AJECG</name>
<keyword evidence="2" id="KW-1185">Reference proteome</keyword>
<evidence type="ECO:0000313" key="2">
    <source>
        <dbReference type="Proteomes" id="UP000001631"/>
    </source>
</evidence>
<evidence type="ECO:0000313" key="1">
    <source>
        <dbReference type="EMBL" id="EEH08119.1"/>
    </source>
</evidence>
<dbReference type="GeneID" id="69036424"/>
<organism evidence="1 2">
    <name type="scientific">Ajellomyces capsulatus (strain G186AR / H82 / ATCC MYA-2454 / RMSCC 2432)</name>
    <name type="common">Darling's disease fungus</name>
    <name type="synonym">Histoplasma capsulatum</name>
    <dbReference type="NCBI Taxonomy" id="447093"/>
    <lineage>
        <taxon>Eukaryota</taxon>
        <taxon>Fungi</taxon>
        <taxon>Dikarya</taxon>
        <taxon>Ascomycota</taxon>
        <taxon>Pezizomycotina</taxon>
        <taxon>Eurotiomycetes</taxon>
        <taxon>Eurotiomycetidae</taxon>
        <taxon>Onygenales</taxon>
        <taxon>Ajellomycetaceae</taxon>
        <taxon>Histoplasma</taxon>
    </lineage>
</organism>
<dbReference type="Proteomes" id="UP000001631">
    <property type="component" value="Unassembled WGS sequence"/>
</dbReference>
<dbReference type="AlphaFoldDB" id="C0NJS8"/>
<proteinExistence type="predicted"/>
<accession>C0NJS8</accession>
<sequence>MLARLRRKSKNNLGDLALSSSGKPTQVKFNIYIGLLPSSLPSGDKGEQWTGDIGKKENAVGAGRSCGASASNMGILRVKGYRHILIFVSLFRFFLLNVIPPKTEAKDEA</sequence>
<dbReference type="HOGENOM" id="CLU_174147_0_0_1"/>
<gene>
    <name evidence="1" type="ORF">HCBG_03408</name>
</gene>
<dbReference type="RefSeq" id="XP_045288600.1">
    <property type="nucleotide sequence ID" value="XM_045430457.1"/>
</dbReference>
<reference evidence="1" key="1">
    <citation type="submission" date="2009-02" db="EMBL/GenBank/DDBJ databases">
        <title>The Genome Sequence of Ajellomyces capsulatus strain G186AR.</title>
        <authorList>
            <consortium name="The Broad Institute Genome Sequencing Platform"/>
            <person name="Champion M."/>
            <person name="Cuomo C."/>
            <person name="Ma L.-J."/>
            <person name="Henn M.R."/>
            <person name="Sil A."/>
            <person name="Goldman B."/>
            <person name="Young S.K."/>
            <person name="Kodira C.D."/>
            <person name="Zeng Q."/>
            <person name="Koehrsen M."/>
            <person name="Alvarado L."/>
            <person name="Berlin A."/>
            <person name="Borenstein D."/>
            <person name="Chen Z."/>
            <person name="Engels R."/>
            <person name="Freedman E."/>
            <person name="Gellesch M."/>
            <person name="Goldberg J."/>
            <person name="Griggs A."/>
            <person name="Gujja S."/>
            <person name="Heiman D."/>
            <person name="Hepburn T."/>
            <person name="Howarth C."/>
            <person name="Jen D."/>
            <person name="Larson L."/>
            <person name="Lewis B."/>
            <person name="Mehta T."/>
            <person name="Park D."/>
            <person name="Pearson M."/>
            <person name="Roberts A."/>
            <person name="Saif S."/>
            <person name="Shea T."/>
            <person name="Shenoy N."/>
            <person name="Sisk P."/>
            <person name="Stolte C."/>
            <person name="Sykes S."/>
            <person name="Walk T."/>
            <person name="White J."/>
            <person name="Yandava C."/>
            <person name="Klein B."/>
            <person name="McEwen J.G."/>
            <person name="Puccia R."/>
            <person name="Goldman G.H."/>
            <person name="Felipe M.S."/>
            <person name="Nino-Vega G."/>
            <person name="San-Blas G."/>
            <person name="Taylor J."/>
            <person name="Mendoza L."/>
            <person name="Galagan J."/>
            <person name="Nusbaum C."/>
            <person name="Birren B."/>
        </authorList>
    </citation>
    <scope>NUCLEOTIDE SEQUENCE</scope>
    <source>
        <strain evidence="1">G186AR</strain>
    </source>
</reference>
<dbReference type="EMBL" id="GG663366">
    <property type="protein sequence ID" value="EEH08119.1"/>
    <property type="molecule type" value="Genomic_DNA"/>
</dbReference>
<protein>
    <submittedName>
        <fullName evidence="1">Uncharacterized protein</fullName>
    </submittedName>
</protein>